<evidence type="ECO:0000313" key="5">
    <source>
        <dbReference type="Proteomes" id="UP000198571"/>
    </source>
</evidence>
<dbReference type="AlphaFoldDB" id="A0A1H9X8K6"/>
<keyword evidence="5" id="KW-1185">Reference proteome</keyword>
<dbReference type="InterPro" id="IPR014044">
    <property type="entry name" value="CAP_dom"/>
</dbReference>
<dbReference type="RefSeq" id="WP_245733254.1">
    <property type="nucleotide sequence ID" value="NZ_FOGT01000029.1"/>
</dbReference>
<proteinExistence type="predicted"/>
<protein>
    <submittedName>
        <fullName evidence="4">Uncharacterized protein, YkwD family</fullName>
    </submittedName>
</protein>
<dbReference type="InterPro" id="IPR014258">
    <property type="entry name" value="CAP_domain_YkwD-like"/>
</dbReference>
<gene>
    <name evidence="4" type="ORF">SAMN05518684_12921</name>
</gene>
<dbReference type="PANTHER" id="PTHR31157:SF1">
    <property type="entry name" value="SCP DOMAIN-CONTAINING PROTEIN"/>
    <property type="match status" value="1"/>
</dbReference>
<dbReference type="SUPFAM" id="SSF55797">
    <property type="entry name" value="PR-1-like"/>
    <property type="match status" value="1"/>
</dbReference>
<dbReference type="InterPro" id="IPR035940">
    <property type="entry name" value="CAP_sf"/>
</dbReference>
<accession>A0A1H9X8K6</accession>
<dbReference type="Proteomes" id="UP000198571">
    <property type="component" value="Unassembled WGS sequence"/>
</dbReference>
<feature type="signal peptide" evidence="2">
    <location>
        <begin position="1"/>
        <end position="20"/>
    </location>
</feature>
<sequence>MKNKLILICFVCLTTFMAIGCNVDNQNAMDMGGHEASPHRGGQADSFYLSAESTDIPSHSFPHTRAVKIQDAVFEFEIDPAQFHLEDLYDLDLDLSAVDLNALEQQLREHLQRGGQERIELEIPQRQQAPEASPEEAAPEQQPEEPQQAEQPQQQQPGTQQAEQPQQQQPGTQQAEQPQQQQPGTQQAEQPQQQQTEEPRQAETQQQTQGLRQEERRVIELTNNHRREAGLSELQADVELSNVARRKSTDMQQNNYFSHTSPTYGSPFDMIRDHGITYNAAGENIAQGQRSPEEVVQAWMNSPGHRQNILNPNYTHIGVGYEPAGNHWTQMFISR</sequence>
<organism evidence="4 5">
    <name type="scientific">Salipaludibacillus aurantiacus</name>
    <dbReference type="NCBI Taxonomy" id="1601833"/>
    <lineage>
        <taxon>Bacteria</taxon>
        <taxon>Bacillati</taxon>
        <taxon>Bacillota</taxon>
        <taxon>Bacilli</taxon>
        <taxon>Bacillales</taxon>
        <taxon>Bacillaceae</taxon>
    </lineage>
</organism>
<dbReference type="PROSITE" id="PS51257">
    <property type="entry name" value="PROKAR_LIPOPROTEIN"/>
    <property type="match status" value="1"/>
</dbReference>
<dbReference type="NCBIfam" id="TIGR02909">
    <property type="entry name" value="spore_YkwD"/>
    <property type="match status" value="1"/>
</dbReference>
<reference evidence="5" key="1">
    <citation type="submission" date="2016-10" db="EMBL/GenBank/DDBJ databases">
        <authorList>
            <person name="Varghese N."/>
            <person name="Submissions S."/>
        </authorList>
    </citation>
    <scope>NUCLEOTIDE SEQUENCE [LARGE SCALE GENOMIC DNA]</scope>
    <source>
        <strain evidence="5">S9</strain>
    </source>
</reference>
<name>A0A1H9X8K6_9BACI</name>
<dbReference type="EMBL" id="FOGT01000029">
    <property type="protein sequence ID" value="SES42528.1"/>
    <property type="molecule type" value="Genomic_DNA"/>
</dbReference>
<evidence type="ECO:0000256" key="2">
    <source>
        <dbReference type="SAM" id="SignalP"/>
    </source>
</evidence>
<dbReference type="STRING" id="1601833.SAMN05518684_12921"/>
<feature type="chain" id="PRO_5038697635" evidence="2">
    <location>
        <begin position="21"/>
        <end position="335"/>
    </location>
</feature>
<dbReference type="PANTHER" id="PTHR31157">
    <property type="entry name" value="SCP DOMAIN-CONTAINING PROTEIN"/>
    <property type="match status" value="1"/>
</dbReference>
<evidence type="ECO:0000259" key="3">
    <source>
        <dbReference type="Pfam" id="PF00188"/>
    </source>
</evidence>
<keyword evidence="2" id="KW-0732">Signal</keyword>
<feature type="domain" description="SCP" evidence="3">
    <location>
        <begin position="220"/>
        <end position="331"/>
    </location>
</feature>
<dbReference type="CDD" id="cd05379">
    <property type="entry name" value="CAP_bacterial"/>
    <property type="match status" value="1"/>
</dbReference>
<evidence type="ECO:0000256" key="1">
    <source>
        <dbReference type="SAM" id="MobiDB-lite"/>
    </source>
</evidence>
<dbReference type="Pfam" id="PF00188">
    <property type="entry name" value="CAP"/>
    <property type="match status" value="1"/>
</dbReference>
<feature type="region of interest" description="Disordered" evidence="1">
    <location>
        <begin position="125"/>
        <end position="215"/>
    </location>
</feature>
<feature type="compositionally biased region" description="Low complexity" evidence="1">
    <location>
        <begin position="139"/>
        <end position="211"/>
    </location>
</feature>
<dbReference type="Gene3D" id="3.40.33.10">
    <property type="entry name" value="CAP"/>
    <property type="match status" value="1"/>
</dbReference>
<evidence type="ECO:0000313" key="4">
    <source>
        <dbReference type="EMBL" id="SES42528.1"/>
    </source>
</evidence>